<feature type="transmembrane region" description="Helical" evidence="2">
    <location>
        <begin position="36"/>
        <end position="57"/>
    </location>
</feature>
<dbReference type="RefSeq" id="WP_342037645.1">
    <property type="nucleotide sequence ID" value="NZ_BAABBK010000004.1"/>
</dbReference>
<keyword evidence="2" id="KW-0812">Transmembrane</keyword>
<keyword evidence="2" id="KW-1133">Transmembrane helix</keyword>
<evidence type="ECO:0000313" key="3">
    <source>
        <dbReference type="EMBL" id="GAA5340217.1"/>
    </source>
</evidence>
<protein>
    <submittedName>
        <fullName evidence="3">Uncharacterized protein</fullName>
    </submittedName>
</protein>
<feature type="transmembrane region" description="Helical" evidence="2">
    <location>
        <begin position="121"/>
        <end position="144"/>
    </location>
</feature>
<dbReference type="Proteomes" id="UP001498935">
    <property type="component" value="Unassembled WGS sequence"/>
</dbReference>
<gene>
    <name evidence="3" type="ORF">KACC15558_12570</name>
</gene>
<comment type="caution">
    <text evidence="3">The sequence shown here is derived from an EMBL/GenBank/DDBJ whole genome shotgun (WGS) entry which is preliminary data.</text>
</comment>
<keyword evidence="4" id="KW-1185">Reference proteome</keyword>
<accession>A0ABP9TY26</accession>
<dbReference type="EMBL" id="BAABNP010000004">
    <property type="protein sequence ID" value="GAA5340217.1"/>
    <property type="molecule type" value="Genomic_DNA"/>
</dbReference>
<reference evidence="3 4" key="1">
    <citation type="submission" date="2024-02" db="EMBL/GenBank/DDBJ databases">
        <title>Characterization of antibiotic resistant novel bacterial strains and their environmental applications.</title>
        <authorList>
            <person name="Manzoor S."/>
            <person name="Abbas S."/>
            <person name="Arshad M."/>
            <person name="Li W.J."/>
            <person name="Ahmed I."/>
        </authorList>
    </citation>
    <scope>NUCLEOTIDE SEQUENCE [LARGE SCALE GENOMIC DNA]</scope>
    <source>
        <strain evidence="3 4">KACC 15558</strain>
    </source>
</reference>
<name>A0ABP9TY26_9MICO</name>
<evidence type="ECO:0000256" key="1">
    <source>
        <dbReference type="SAM" id="MobiDB-lite"/>
    </source>
</evidence>
<organism evidence="3 4">
    <name type="scientific">Brevibacterium ammoniilyticum</name>
    <dbReference type="NCBI Taxonomy" id="1046555"/>
    <lineage>
        <taxon>Bacteria</taxon>
        <taxon>Bacillati</taxon>
        <taxon>Actinomycetota</taxon>
        <taxon>Actinomycetes</taxon>
        <taxon>Micrococcales</taxon>
        <taxon>Brevibacteriaceae</taxon>
        <taxon>Brevibacterium</taxon>
    </lineage>
</organism>
<proteinExistence type="predicted"/>
<evidence type="ECO:0000256" key="2">
    <source>
        <dbReference type="SAM" id="Phobius"/>
    </source>
</evidence>
<keyword evidence="2" id="KW-0472">Membrane</keyword>
<evidence type="ECO:0000313" key="4">
    <source>
        <dbReference type="Proteomes" id="UP001498935"/>
    </source>
</evidence>
<sequence length="157" mass="17510">MTQPTVRGDGARRARGLGPDGRPTTVRRAGWLRSPWLYLLLMPVMFVVSRVLLWMQYQIVDHRSAAEGCAEPPQGFEVTAFTTWMQQFPAGVTCSQSLQTSWEIAGDAGPWEFSDQYVVQWAWLADIFTAGALACVVIAVVLTVQKRRRRSALAGPR</sequence>
<feature type="region of interest" description="Disordered" evidence="1">
    <location>
        <begin position="1"/>
        <end position="21"/>
    </location>
</feature>